<dbReference type="Gene3D" id="3.50.50.60">
    <property type="entry name" value="FAD/NAD(P)-binding domain"/>
    <property type="match status" value="2"/>
</dbReference>
<evidence type="ECO:0000313" key="5">
    <source>
        <dbReference type="Proteomes" id="UP001642405"/>
    </source>
</evidence>
<dbReference type="Proteomes" id="UP001642405">
    <property type="component" value="Unassembled WGS sequence"/>
</dbReference>
<dbReference type="EMBL" id="CAWUHB010000002">
    <property type="protein sequence ID" value="CAK7209999.1"/>
    <property type="molecule type" value="Genomic_DNA"/>
</dbReference>
<dbReference type="InterPro" id="IPR012132">
    <property type="entry name" value="GMC_OxRdtase"/>
</dbReference>
<protein>
    <recommendedName>
        <fullName evidence="3">Glucose-methanol-choline oxidoreductase N-terminal domain-containing protein</fullName>
    </recommendedName>
</protein>
<organism evidence="4 5">
    <name type="scientific">Sporothrix curviconia</name>
    <dbReference type="NCBI Taxonomy" id="1260050"/>
    <lineage>
        <taxon>Eukaryota</taxon>
        <taxon>Fungi</taxon>
        <taxon>Dikarya</taxon>
        <taxon>Ascomycota</taxon>
        <taxon>Pezizomycotina</taxon>
        <taxon>Sordariomycetes</taxon>
        <taxon>Sordariomycetidae</taxon>
        <taxon>Ophiostomatales</taxon>
        <taxon>Ophiostomataceae</taxon>
        <taxon>Sporothrix</taxon>
    </lineage>
</organism>
<evidence type="ECO:0000313" key="4">
    <source>
        <dbReference type="EMBL" id="CAK7209999.1"/>
    </source>
</evidence>
<dbReference type="InterPro" id="IPR000172">
    <property type="entry name" value="GMC_OxRdtase_N"/>
</dbReference>
<dbReference type="PANTHER" id="PTHR11552:SF219">
    <property type="entry name" value="GLUCOSE-METHANOL-CHOLINE OXIDOREDUCTASE N-TERMINAL DOMAIN-CONTAINING PROTEIN"/>
    <property type="match status" value="1"/>
</dbReference>
<dbReference type="InterPro" id="IPR007867">
    <property type="entry name" value="GMC_OxRtase_C"/>
</dbReference>
<evidence type="ECO:0000256" key="1">
    <source>
        <dbReference type="ARBA" id="ARBA00010790"/>
    </source>
</evidence>
<name>A0ABP0AS59_9PEZI</name>
<sequence>MWPFASAYPERAVADVAGKTFDYIVVGGGAAGSVIASRLSEDPGVSVLLLERGPIKDVFMSRVPLMSQNFSSDWSTGIDDRYSEPSPAYNGRRLQLTSAEGLGGTTRINGMLVTRGAPGGYNEWADKFELEDWSWKDVEPYFNKLETSLQYGDTDYRGRKVSSLFYSLHIIRTGQLTHATPTSMEKACNAVGLPAEDDCNAPTASAQGIFLLDAAIYPDGSRVSAYRAYLNKSIALARQNHLTICTGAVATKLQFDDGKPVFGRDADDVRVAGVYVASAYSAKDGQSTTTSEPVLVKARREVIVCGGAFRSPQLLMLSGIGPREHLVDKHGIPCILNLAAVGQNLADHFAIPLMIEMPAFDTVHSLMEYPVRVGLMGFLKYLAFGSGMLSMPSNSTTIFARTSAVDESTYRTESSAAANDASKPCNVPDVEVMVIPVNAINLEMIGNPVHAVTKGRAYLTLYTAMVQLCTTGRLELVSATDATAHARVFYPELSGDDPASAEDWTAIRRAVRFSMRLAEEFVERSGYPHKPAELVFAPGMDLDILGDITKGRPGERPQGTAPPAPTTSPSPVAAKLPPLSKTWKTVSDAEIDAYARETGQSSLHFGCTCRMSKTAADGVVDTRLRVHGVKNLRVADASVFPKITSGHTMAPTLMVGERCADFIREDWAGQ</sequence>
<dbReference type="Gene3D" id="3.30.560.10">
    <property type="entry name" value="Glucose Oxidase, domain 3"/>
    <property type="match status" value="2"/>
</dbReference>
<dbReference type="Pfam" id="PF05199">
    <property type="entry name" value="GMC_oxred_C"/>
    <property type="match status" value="1"/>
</dbReference>
<gene>
    <name evidence="4" type="ORF">SCUCBS95973_000642</name>
</gene>
<evidence type="ECO:0000259" key="3">
    <source>
        <dbReference type="PROSITE" id="PS00624"/>
    </source>
</evidence>
<reference evidence="4 5" key="1">
    <citation type="submission" date="2024-01" db="EMBL/GenBank/DDBJ databases">
        <authorList>
            <person name="Allen C."/>
            <person name="Tagirdzhanova G."/>
        </authorList>
    </citation>
    <scope>NUCLEOTIDE SEQUENCE [LARGE SCALE GENOMIC DNA]</scope>
</reference>
<accession>A0ABP0AS59</accession>
<dbReference type="SUPFAM" id="SSF51905">
    <property type="entry name" value="FAD/NAD(P)-binding domain"/>
    <property type="match status" value="1"/>
</dbReference>
<comment type="caution">
    <text evidence="4">The sequence shown here is derived from an EMBL/GenBank/DDBJ whole genome shotgun (WGS) entry which is preliminary data.</text>
</comment>
<proteinExistence type="inferred from homology"/>
<comment type="similarity">
    <text evidence="1">Belongs to the GMC oxidoreductase family.</text>
</comment>
<feature type="region of interest" description="Disordered" evidence="2">
    <location>
        <begin position="547"/>
        <end position="577"/>
    </location>
</feature>
<dbReference type="SUPFAM" id="SSF54373">
    <property type="entry name" value="FAD-linked reductases, C-terminal domain"/>
    <property type="match status" value="1"/>
</dbReference>
<feature type="domain" description="Glucose-methanol-choline oxidoreductase N-terminal" evidence="3">
    <location>
        <begin position="307"/>
        <end position="321"/>
    </location>
</feature>
<dbReference type="PROSITE" id="PS00624">
    <property type="entry name" value="GMC_OXRED_2"/>
    <property type="match status" value="1"/>
</dbReference>
<dbReference type="PANTHER" id="PTHR11552">
    <property type="entry name" value="GLUCOSE-METHANOL-CHOLINE GMC OXIDOREDUCTASE"/>
    <property type="match status" value="1"/>
</dbReference>
<dbReference type="InterPro" id="IPR036188">
    <property type="entry name" value="FAD/NAD-bd_sf"/>
</dbReference>
<dbReference type="Pfam" id="PF00732">
    <property type="entry name" value="GMC_oxred_N"/>
    <property type="match status" value="1"/>
</dbReference>
<evidence type="ECO:0000256" key="2">
    <source>
        <dbReference type="SAM" id="MobiDB-lite"/>
    </source>
</evidence>
<keyword evidence="5" id="KW-1185">Reference proteome</keyword>
<dbReference type="PIRSF" id="PIRSF000137">
    <property type="entry name" value="Alcohol_oxidase"/>
    <property type="match status" value="1"/>
</dbReference>